<dbReference type="Pfam" id="PF00560">
    <property type="entry name" value="LRR_1"/>
    <property type="match status" value="4"/>
</dbReference>
<keyword evidence="2" id="KW-0597">Phosphoprotein</keyword>
<dbReference type="InterPro" id="IPR032675">
    <property type="entry name" value="LRR_dom_sf"/>
</dbReference>
<dbReference type="Proteomes" id="UP001179952">
    <property type="component" value="Unassembled WGS sequence"/>
</dbReference>
<keyword evidence="8" id="KW-0472">Membrane</keyword>
<organism evidence="10 11">
    <name type="scientific">Acorus gramineus</name>
    <name type="common">Dwarf sweet flag</name>
    <dbReference type="NCBI Taxonomy" id="55184"/>
    <lineage>
        <taxon>Eukaryota</taxon>
        <taxon>Viridiplantae</taxon>
        <taxon>Streptophyta</taxon>
        <taxon>Embryophyta</taxon>
        <taxon>Tracheophyta</taxon>
        <taxon>Spermatophyta</taxon>
        <taxon>Magnoliopsida</taxon>
        <taxon>Liliopsida</taxon>
        <taxon>Acoraceae</taxon>
        <taxon>Acorus</taxon>
    </lineage>
</organism>
<keyword evidence="11" id="KW-1185">Reference proteome</keyword>
<accession>A0AAV9BVM0</accession>
<sequence>MKKKRKKRRETSMEMLKPRTSSYSPLHAFVSFLIICVSCFIGSSHAQAKTDPSEARALNTMFQRLRISATTSWNISGEPCSGTAIDNATNIDDPTLNPGIKCDCTFNKRKKCRVVRLRMSAMDVTGPIPDEIAMFTRLNFLRFEGNSLQGSIPSSFSNLTSLTTLRISDLSGGSSFSLDLIKNMKSLRTLILRNNKMSGVLPPNMNEFKDLQMLDLSFNNLTGPIPPSLFNSSSLQFLFVGNNSLSGSLPSQKSPVLLNIDLSYNQLSGSLPSWVNTNGLQLNLVANNFAIDDLNSSVLPSGLNCLQRNIPCLSESPYYTFSINCGGKSITASDETLFVDDTENLGAASYYVSDTKRWAVSNVGTYTSSQNDTYILSSTHRFDNTLDSELFQTARHSPSSLRYFGLGLQTGNYTVSLQFAELLFEDQYWMRNETRVFDIYIQGILVEKDFDIRKKAGKSFKAVKKEYIASVSNNFLEIHFFWAGRGTTSILNQAVYGPLISAISVTPQDFKGTDSEEKTNKHLAIGFFVPIGVAALILIVMVIIWEHKERKLRMAEDKVQLQGTDATPTVSAVQS</sequence>
<evidence type="ECO:0000313" key="11">
    <source>
        <dbReference type="Proteomes" id="UP001179952"/>
    </source>
</evidence>
<keyword evidence="10" id="KW-0675">Receptor</keyword>
<keyword evidence="10" id="KW-0418">Kinase</keyword>
<keyword evidence="8" id="KW-1133">Transmembrane helix</keyword>
<keyword evidence="4" id="KW-0732">Signal</keyword>
<evidence type="ECO:0000256" key="7">
    <source>
        <dbReference type="ARBA" id="ARBA00023180"/>
    </source>
</evidence>
<proteinExistence type="predicted"/>
<dbReference type="EC" id="2.7.11.1" evidence="1"/>
<dbReference type="FunFam" id="3.80.10.10:FF:000298">
    <property type="entry name" value="Putative LRR receptor-like serine/threonine-protein kinase"/>
    <property type="match status" value="1"/>
</dbReference>
<evidence type="ECO:0000256" key="4">
    <source>
        <dbReference type="ARBA" id="ARBA00022729"/>
    </source>
</evidence>
<dbReference type="GO" id="GO:0005524">
    <property type="term" value="F:ATP binding"/>
    <property type="evidence" value="ECO:0007669"/>
    <property type="project" value="UniProtKB-KW"/>
</dbReference>
<keyword evidence="8" id="KW-0812">Transmembrane</keyword>
<dbReference type="AlphaFoldDB" id="A0AAV9BVM0"/>
<gene>
    <name evidence="10" type="ORF">QJS04_geneDACA018861</name>
</gene>
<keyword evidence="6" id="KW-0067">ATP-binding</keyword>
<keyword evidence="5" id="KW-0547">Nucleotide-binding</keyword>
<evidence type="ECO:0000256" key="3">
    <source>
        <dbReference type="ARBA" id="ARBA00022679"/>
    </source>
</evidence>
<evidence type="ECO:0000256" key="6">
    <source>
        <dbReference type="ARBA" id="ARBA00022840"/>
    </source>
</evidence>
<dbReference type="PANTHER" id="PTHR48006">
    <property type="entry name" value="LEUCINE-RICH REPEAT-CONTAINING PROTEIN DDB_G0281931-RELATED"/>
    <property type="match status" value="1"/>
</dbReference>
<comment type="caution">
    <text evidence="10">The sequence shown here is derived from an EMBL/GenBank/DDBJ whole genome shotgun (WGS) entry which is preliminary data.</text>
</comment>
<evidence type="ECO:0000256" key="8">
    <source>
        <dbReference type="SAM" id="Phobius"/>
    </source>
</evidence>
<evidence type="ECO:0000313" key="10">
    <source>
        <dbReference type="EMBL" id="KAK1280800.1"/>
    </source>
</evidence>
<dbReference type="InterPro" id="IPR021720">
    <property type="entry name" value="Malectin_dom"/>
</dbReference>
<dbReference type="SUPFAM" id="SSF52058">
    <property type="entry name" value="L domain-like"/>
    <property type="match status" value="1"/>
</dbReference>
<dbReference type="Gene3D" id="2.60.120.430">
    <property type="entry name" value="Galactose-binding lectin"/>
    <property type="match status" value="1"/>
</dbReference>
<name>A0AAV9BVM0_ACOGR</name>
<dbReference type="InterPro" id="IPR001611">
    <property type="entry name" value="Leu-rich_rpt"/>
</dbReference>
<dbReference type="FunFam" id="2.60.120.430:FF:000002">
    <property type="entry name" value="Leucine-rich repeat receptor-like protein kinase"/>
    <property type="match status" value="1"/>
</dbReference>
<keyword evidence="3" id="KW-0808">Transferase</keyword>
<dbReference type="InterPro" id="IPR051824">
    <property type="entry name" value="LRR_Rcpt-Like_S/T_Kinase"/>
</dbReference>
<feature type="transmembrane region" description="Helical" evidence="8">
    <location>
        <begin position="523"/>
        <end position="545"/>
    </location>
</feature>
<dbReference type="GO" id="GO:0004674">
    <property type="term" value="F:protein serine/threonine kinase activity"/>
    <property type="evidence" value="ECO:0007669"/>
    <property type="project" value="UniProtKB-EC"/>
</dbReference>
<evidence type="ECO:0000259" key="9">
    <source>
        <dbReference type="Pfam" id="PF11721"/>
    </source>
</evidence>
<evidence type="ECO:0000256" key="1">
    <source>
        <dbReference type="ARBA" id="ARBA00012513"/>
    </source>
</evidence>
<dbReference type="Pfam" id="PF11721">
    <property type="entry name" value="Malectin"/>
    <property type="match status" value="1"/>
</dbReference>
<dbReference type="Gene3D" id="3.80.10.10">
    <property type="entry name" value="Ribonuclease Inhibitor"/>
    <property type="match status" value="1"/>
</dbReference>
<reference evidence="10" key="1">
    <citation type="journal article" date="2023" name="Nat. Commun.">
        <title>Diploid and tetraploid genomes of Acorus and the evolution of monocots.</title>
        <authorList>
            <person name="Ma L."/>
            <person name="Liu K.W."/>
            <person name="Li Z."/>
            <person name="Hsiao Y.Y."/>
            <person name="Qi Y."/>
            <person name="Fu T."/>
            <person name="Tang G.D."/>
            <person name="Zhang D."/>
            <person name="Sun W.H."/>
            <person name="Liu D.K."/>
            <person name="Li Y."/>
            <person name="Chen G.Z."/>
            <person name="Liu X.D."/>
            <person name="Liao X.Y."/>
            <person name="Jiang Y.T."/>
            <person name="Yu X."/>
            <person name="Hao Y."/>
            <person name="Huang J."/>
            <person name="Zhao X.W."/>
            <person name="Ke S."/>
            <person name="Chen Y.Y."/>
            <person name="Wu W.L."/>
            <person name="Hsu J.L."/>
            <person name="Lin Y.F."/>
            <person name="Huang M.D."/>
            <person name="Li C.Y."/>
            <person name="Huang L."/>
            <person name="Wang Z.W."/>
            <person name="Zhao X."/>
            <person name="Zhong W.Y."/>
            <person name="Peng D.H."/>
            <person name="Ahmad S."/>
            <person name="Lan S."/>
            <person name="Zhang J.S."/>
            <person name="Tsai W.C."/>
            <person name="Van de Peer Y."/>
            <person name="Liu Z.J."/>
        </authorList>
    </citation>
    <scope>NUCLEOTIDE SEQUENCE</scope>
    <source>
        <strain evidence="10">SCP</strain>
    </source>
</reference>
<feature type="domain" description="Malectin" evidence="9">
    <location>
        <begin position="320"/>
        <end position="503"/>
    </location>
</feature>
<evidence type="ECO:0000256" key="2">
    <source>
        <dbReference type="ARBA" id="ARBA00022553"/>
    </source>
</evidence>
<keyword evidence="7" id="KW-0325">Glycoprotein</keyword>
<dbReference type="PANTHER" id="PTHR48006:SF34">
    <property type="entry name" value="OS08G0203700 PROTEIN"/>
    <property type="match status" value="1"/>
</dbReference>
<evidence type="ECO:0000256" key="5">
    <source>
        <dbReference type="ARBA" id="ARBA00022741"/>
    </source>
</evidence>
<dbReference type="EMBL" id="JAUJYN010000001">
    <property type="protein sequence ID" value="KAK1280800.1"/>
    <property type="molecule type" value="Genomic_DNA"/>
</dbReference>
<protein>
    <recommendedName>
        <fullName evidence="1">non-specific serine/threonine protein kinase</fullName>
        <ecNumber evidence="1">2.7.11.1</ecNumber>
    </recommendedName>
</protein>
<reference evidence="10" key="2">
    <citation type="submission" date="2023-06" db="EMBL/GenBank/DDBJ databases">
        <authorList>
            <person name="Ma L."/>
            <person name="Liu K.-W."/>
            <person name="Li Z."/>
            <person name="Hsiao Y.-Y."/>
            <person name="Qi Y."/>
            <person name="Fu T."/>
            <person name="Tang G."/>
            <person name="Zhang D."/>
            <person name="Sun W.-H."/>
            <person name="Liu D.-K."/>
            <person name="Li Y."/>
            <person name="Chen G.-Z."/>
            <person name="Liu X.-D."/>
            <person name="Liao X.-Y."/>
            <person name="Jiang Y.-T."/>
            <person name="Yu X."/>
            <person name="Hao Y."/>
            <person name="Huang J."/>
            <person name="Zhao X.-W."/>
            <person name="Ke S."/>
            <person name="Chen Y.-Y."/>
            <person name="Wu W.-L."/>
            <person name="Hsu J.-L."/>
            <person name="Lin Y.-F."/>
            <person name="Huang M.-D."/>
            <person name="Li C.-Y."/>
            <person name="Huang L."/>
            <person name="Wang Z.-W."/>
            <person name="Zhao X."/>
            <person name="Zhong W.-Y."/>
            <person name="Peng D.-H."/>
            <person name="Ahmad S."/>
            <person name="Lan S."/>
            <person name="Zhang J.-S."/>
            <person name="Tsai W.-C."/>
            <person name="Van De Peer Y."/>
            <person name="Liu Z.-J."/>
        </authorList>
    </citation>
    <scope>NUCLEOTIDE SEQUENCE</scope>
    <source>
        <strain evidence="10">SCP</strain>
        <tissue evidence="10">Leaves</tissue>
    </source>
</reference>